<evidence type="ECO:0000313" key="2">
    <source>
        <dbReference type="EMBL" id="MCU7553648.1"/>
    </source>
</evidence>
<protein>
    <submittedName>
        <fullName evidence="2">Uracil-DNA glycosylase family protein</fullName>
    </submittedName>
</protein>
<dbReference type="SUPFAM" id="SSF52141">
    <property type="entry name" value="Uracil-DNA glycosylase-like"/>
    <property type="match status" value="1"/>
</dbReference>
<proteinExistence type="predicted"/>
<keyword evidence="3" id="KW-1185">Reference proteome</keyword>
<feature type="domain" description="Uracil-DNA glycosylase-like" evidence="1">
    <location>
        <begin position="44"/>
        <end position="198"/>
    </location>
</feature>
<dbReference type="Proteomes" id="UP001209257">
    <property type="component" value="Unassembled WGS sequence"/>
</dbReference>
<dbReference type="CDD" id="cd10033">
    <property type="entry name" value="UDG_like"/>
    <property type="match status" value="1"/>
</dbReference>
<organism evidence="2 3">
    <name type="scientific">Alteromonas salexigens</name>
    <dbReference type="NCBI Taxonomy" id="2982530"/>
    <lineage>
        <taxon>Bacteria</taxon>
        <taxon>Pseudomonadati</taxon>
        <taxon>Pseudomonadota</taxon>
        <taxon>Gammaproteobacteria</taxon>
        <taxon>Alteromonadales</taxon>
        <taxon>Alteromonadaceae</taxon>
        <taxon>Alteromonas/Salinimonas group</taxon>
        <taxon>Alteromonas</taxon>
    </lineage>
</organism>
<dbReference type="EMBL" id="JAOTJC010000005">
    <property type="protein sequence ID" value="MCU7553648.1"/>
    <property type="molecule type" value="Genomic_DNA"/>
</dbReference>
<dbReference type="PANTHER" id="PTHR42160">
    <property type="entry name" value="URACIL-DNA GLYCOSYLASE SUPERFAMILY PROTEIN"/>
    <property type="match status" value="1"/>
</dbReference>
<dbReference type="SMART" id="SM00986">
    <property type="entry name" value="UDG"/>
    <property type="match status" value="1"/>
</dbReference>
<dbReference type="RefSeq" id="WP_262992351.1">
    <property type="nucleotide sequence ID" value="NZ_JAOTJC010000005.1"/>
</dbReference>
<evidence type="ECO:0000313" key="3">
    <source>
        <dbReference type="Proteomes" id="UP001209257"/>
    </source>
</evidence>
<dbReference type="Pfam" id="PF03167">
    <property type="entry name" value="UDG"/>
    <property type="match status" value="1"/>
</dbReference>
<evidence type="ECO:0000259" key="1">
    <source>
        <dbReference type="SMART" id="SM00986"/>
    </source>
</evidence>
<dbReference type="Gene3D" id="3.40.470.10">
    <property type="entry name" value="Uracil-DNA glycosylase-like domain"/>
    <property type="match status" value="1"/>
</dbReference>
<dbReference type="InterPro" id="IPR047124">
    <property type="entry name" value="HI_0220.2"/>
</dbReference>
<gene>
    <name evidence="2" type="ORF">OCL06_03415</name>
</gene>
<sequence length="207" mass="23545">MFSHVQEREGALSVRDTNNNGQLAQRASACRFCSDLITHEPKPVFLLNPAAKIALISQAPGRLAHESGKPWNDASGERLRRWLGLTSNQFYCAEGVSVIPMSFCFPGYKNGADAPPLKPCAPKWHESFLQVIKPRLTLFIGRYAQSYYLPQYQKLTDAVSDWRALSPTRFVLPHPSGRNNRWFRQHPWFEQELVPHLQRLVAGLHIP</sequence>
<dbReference type="InterPro" id="IPR005122">
    <property type="entry name" value="Uracil-DNA_glycosylase-like"/>
</dbReference>
<comment type="caution">
    <text evidence="2">The sequence shown here is derived from an EMBL/GenBank/DDBJ whole genome shotgun (WGS) entry which is preliminary data.</text>
</comment>
<accession>A0ABT2VMF1</accession>
<dbReference type="InterPro" id="IPR036895">
    <property type="entry name" value="Uracil-DNA_glycosylase-like_sf"/>
</dbReference>
<dbReference type="PANTHER" id="PTHR42160:SF1">
    <property type="entry name" value="URACIL-DNA GLYCOSYLASE SUPERFAMILY PROTEIN"/>
    <property type="match status" value="1"/>
</dbReference>
<dbReference type="SMART" id="SM00987">
    <property type="entry name" value="UreE_C"/>
    <property type="match status" value="1"/>
</dbReference>
<name>A0ABT2VMF1_9ALTE</name>
<reference evidence="3" key="1">
    <citation type="submission" date="2023-07" db="EMBL/GenBank/DDBJ databases">
        <title>Study on multiphase classification of strain Alteromonas salexigens isolated from the Yellow Sea.</title>
        <authorList>
            <person name="Sun L."/>
        </authorList>
    </citation>
    <scope>NUCLEOTIDE SEQUENCE [LARGE SCALE GENOMIC DNA]</scope>
    <source>
        <strain evidence="3">ASW11-19</strain>
    </source>
</reference>